<proteinExistence type="predicted"/>
<feature type="transmembrane region" description="Helical" evidence="5">
    <location>
        <begin position="480"/>
        <end position="498"/>
    </location>
</feature>
<feature type="transmembrane region" description="Helical" evidence="5">
    <location>
        <begin position="504"/>
        <end position="524"/>
    </location>
</feature>
<comment type="caution">
    <text evidence="7">The sequence shown here is derived from an EMBL/GenBank/DDBJ whole genome shotgun (WGS) entry which is preliminary data.</text>
</comment>
<feature type="domain" description="Major facilitator superfamily (MFS) profile" evidence="6">
    <location>
        <begin position="105"/>
        <end position="529"/>
    </location>
</feature>
<accession>A0ABD0TR35</accession>
<gene>
    <name evidence="7" type="ORF">ABMA28_000090</name>
</gene>
<dbReference type="GO" id="GO:0016020">
    <property type="term" value="C:membrane"/>
    <property type="evidence" value="ECO:0007669"/>
    <property type="project" value="UniProtKB-SubCell"/>
</dbReference>
<dbReference type="EMBL" id="JBEDNZ010000001">
    <property type="protein sequence ID" value="KAL0851780.1"/>
    <property type="molecule type" value="Genomic_DNA"/>
</dbReference>
<dbReference type="Gene3D" id="1.20.1250.20">
    <property type="entry name" value="MFS general substrate transporter like domains"/>
    <property type="match status" value="1"/>
</dbReference>
<evidence type="ECO:0000256" key="4">
    <source>
        <dbReference type="ARBA" id="ARBA00023136"/>
    </source>
</evidence>
<sequence>MKEAVKTSEKNCIKEEDENVKDVDYDTFLSSAGEFGLYQWLLFVSMLPFYIFGAFTYFGQMFMTEAAPNHWCWVPELENLTVEERRTIAIPLDENDRYGYSHCQTYVANWSEVLITGQKPNNSWPVAACANGWEFNKTEIPYPTISSEMGWVCERSSYQASAQSFFFVGSIIGGFIIGWIADRFGRLPAATCANMIACVAGIGSTYSTNFIQFTVCRFFVGMGYDNCMMMTYLLVLEYVAPKYRTLFANLPFAIFFTLGLTILPWISLACGHWKSIGLATSVPLAISLLTPFVMPESPRWLLTRGRVEDTINKVLSISRVNKKPIPPRLVEQFRTTATKNTDTSSKSVIQMMKSPLLRKMFFCICVEYMCVMIIFDVSARSVGQLEFDFFLSFTLVSLTELPSLLIVAFALDYTGRKWLMISSTLVCFAFCLLTAFISDGLVSVLCAVIVRFTINIACNASMQWAAELLPTPVRGSGSSFIHICGYVATVISPFIAYLDVVAYYLPLTICACIGVLAVLLAFNLPETVNQDLPQTFEDTENLIKKQPFWDLPCINKEINDTGECYVNNSFELN</sequence>
<protein>
    <recommendedName>
        <fullName evidence="6">Major facilitator superfamily (MFS) profile domain-containing protein</fullName>
    </recommendedName>
</protein>
<reference evidence="7 8" key="1">
    <citation type="submission" date="2024-06" db="EMBL/GenBank/DDBJ databases">
        <title>A chromosome-level genome assembly of beet webworm, Loxostege sticticalis.</title>
        <authorList>
            <person name="Zhang Y."/>
        </authorList>
    </citation>
    <scope>NUCLEOTIDE SEQUENCE [LARGE SCALE GENOMIC DNA]</scope>
    <source>
        <strain evidence="7">AQ028</strain>
        <tissue evidence="7">Male pupae</tissue>
    </source>
</reference>
<dbReference type="InterPro" id="IPR020846">
    <property type="entry name" value="MFS_dom"/>
</dbReference>
<evidence type="ECO:0000256" key="1">
    <source>
        <dbReference type="ARBA" id="ARBA00004141"/>
    </source>
</evidence>
<keyword evidence="3 5" id="KW-1133">Transmembrane helix</keyword>
<evidence type="ECO:0000313" key="8">
    <source>
        <dbReference type="Proteomes" id="UP001549921"/>
    </source>
</evidence>
<name>A0ABD0TR35_LOXSC</name>
<dbReference type="Pfam" id="PF00083">
    <property type="entry name" value="Sugar_tr"/>
    <property type="match status" value="1"/>
</dbReference>
<feature type="transmembrane region" description="Helical" evidence="5">
    <location>
        <begin position="164"/>
        <end position="181"/>
    </location>
</feature>
<dbReference type="InterPro" id="IPR036259">
    <property type="entry name" value="MFS_trans_sf"/>
</dbReference>
<feature type="transmembrane region" description="Helical" evidence="5">
    <location>
        <begin position="418"/>
        <end position="436"/>
    </location>
</feature>
<dbReference type="PROSITE" id="PS50850">
    <property type="entry name" value="MFS"/>
    <property type="match status" value="1"/>
</dbReference>
<feature type="transmembrane region" description="Helical" evidence="5">
    <location>
        <begin position="37"/>
        <end position="58"/>
    </location>
</feature>
<dbReference type="PANTHER" id="PTHR24064">
    <property type="entry name" value="SOLUTE CARRIER FAMILY 22 MEMBER"/>
    <property type="match status" value="1"/>
</dbReference>
<feature type="transmembrane region" description="Helical" evidence="5">
    <location>
        <begin position="218"/>
        <end position="240"/>
    </location>
</feature>
<dbReference type="SUPFAM" id="SSF103473">
    <property type="entry name" value="MFS general substrate transporter"/>
    <property type="match status" value="1"/>
</dbReference>
<organism evidence="7 8">
    <name type="scientific">Loxostege sticticalis</name>
    <name type="common">Beet webworm moth</name>
    <dbReference type="NCBI Taxonomy" id="481309"/>
    <lineage>
        <taxon>Eukaryota</taxon>
        <taxon>Metazoa</taxon>
        <taxon>Ecdysozoa</taxon>
        <taxon>Arthropoda</taxon>
        <taxon>Hexapoda</taxon>
        <taxon>Insecta</taxon>
        <taxon>Pterygota</taxon>
        <taxon>Neoptera</taxon>
        <taxon>Endopterygota</taxon>
        <taxon>Lepidoptera</taxon>
        <taxon>Glossata</taxon>
        <taxon>Ditrysia</taxon>
        <taxon>Pyraloidea</taxon>
        <taxon>Crambidae</taxon>
        <taxon>Pyraustinae</taxon>
        <taxon>Loxostege</taxon>
    </lineage>
</organism>
<evidence type="ECO:0000256" key="3">
    <source>
        <dbReference type="ARBA" id="ARBA00022989"/>
    </source>
</evidence>
<keyword evidence="2 5" id="KW-0812">Transmembrane</keyword>
<evidence type="ECO:0000259" key="6">
    <source>
        <dbReference type="PROSITE" id="PS50850"/>
    </source>
</evidence>
<feature type="transmembrane region" description="Helical" evidence="5">
    <location>
        <begin position="246"/>
        <end position="266"/>
    </location>
</feature>
<feature type="transmembrane region" description="Helical" evidence="5">
    <location>
        <begin position="187"/>
        <end position="206"/>
    </location>
</feature>
<dbReference type="Proteomes" id="UP001549921">
    <property type="component" value="Unassembled WGS sequence"/>
</dbReference>
<feature type="transmembrane region" description="Helical" evidence="5">
    <location>
        <begin position="389"/>
        <end position="411"/>
    </location>
</feature>
<dbReference type="AlphaFoldDB" id="A0ABD0TR35"/>
<keyword evidence="4 5" id="KW-0472">Membrane</keyword>
<evidence type="ECO:0000313" key="7">
    <source>
        <dbReference type="EMBL" id="KAL0851780.1"/>
    </source>
</evidence>
<evidence type="ECO:0000256" key="2">
    <source>
        <dbReference type="ARBA" id="ARBA00022692"/>
    </source>
</evidence>
<feature type="transmembrane region" description="Helical" evidence="5">
    <location>
        <begin position="356"/>
        <end position="377"/>
    </location>
</feature>
<evidence type="ECO:0000256" key="5">
    <source>
        <dbReference type="SAM" id="Phobius"/>
    </source>
</evidence>
<comment type="subcellular location">
    <subcellularLocation>
        <location evidence="1">Membrane</location>
        <topology evidence="1">Multi-pass membrane protein</topology>
    </subcellularLocation>
</comment>
<dbReference type="InterPro" id="IPR005828">
    <property type="entry name" value="MFS_sugar_transport-like"/>
</dbReference>